<name>A0A1F6PCH6_9BACT</name>
<dbReference type="Proteomes" id="UP000178254">
    <property type="component" value="Unassembled WGS sequence"/>
</dbReference>
<evidence type="ECO:0000313" key="2">
    <source>
        <dbReference type="Proteomes" id="UP000178254"/>
    </source>
</evidence>
<dbReference type="AlphaFoldDB" id="A0A1F6PCH6"/>
<protein>
    <submittedName>
        <fullName evidence="1">Uncharacterized protein</fullName>
    </submittedName>
</protein>
<accession>A0A1F6PCH6</accession>
<gene>
    <name evidence="1" type="ORF">A2538_03320</name>
</gene>
<organism evidence="1 2">
    <name type="scientific">Candidatus Magasanikbacteria bacterium RIFOXYD2_FULL_41_14</name>
    <dbReference type="NCBI Taxonomy" id="1798709"/>
    <lineage>
        <taxon>Bacteria</taxon>
        <taxon>Candidatus Magasanikiibacteriota</taxon>
    </lineage>
</organism>
<dbReference type="EMBL" id="MFRE01000019">
    <property type="protein sequence ID" value="OGH93866.1"/>
    <property type="molecule type" value="Genomic_DNA"/>
</dbReference>
<comment type="caution">
    <text evidence="1">The sequence shown here is derived from an EMBL/GenBank/DDBJ whole genome shotgun (WGS) entry which is preliminary data.</text>
</comment>
<proteinExistence type="predicted"/>
<sequence length="76" mass="8252">MSEMDFERTGLGASHFSGVAKKKLGTLESNLKFGQLEGLESERRIDPAQAAEKLRKIEAATKTGASLADILEEDDN</sequence>
<evidence type="ECO:0000313" key="1">
    <source>
        <dbReference type="EMBL" id="OGH93866.1"/>
    </source>
</evidence>
<reference evidence="1 2" key="1">
    <citation type="journal article" date="2016" name="Nat. Commun.">
        <title>Thousands of microbial genomes shed light on interconnected biogeochemical processes in an aquifer system.</title>
        <authorList>
            <person name="Anantharaman K."/>
            <person name="Brown C.T."/>
            <person name="Hug L.A."/>
            <person name="Sharon I."/>
            <person name="Castelle C.J."/>
            <person name="Probst A.J."/>
            <person name="Thomas B.C."/>
            <person name="Singh A."/>
            <person name="Wilkins M.J."/>
            <person name="Karaoz U."/>
            <person name="Brodie E.L."/>
            <person name="Williams K.H."/>
            <person name="Hubbard S.S."/>
            <person name="Banfield J.F."/>
        </authorList>
    </citation>
    <scope>NUCLEOTIDE SEQUENCE [LARGE SCALE GENOMIC DNA]</scope>
</reference>